<sequence length="229" mass="25118">MGKWLIFTLLALLVIAVLCIIGITVWVQGEAPFRKERLGGPGRAKALILYHPSRDAHFSDDLTMALAHGFEASGFSVERWTMTSHTPTRPRGFAVIALVSNTFFWAPDWPTRDYLDRADLGGQNLVAILAGGGNTRRAQMTLIRDIQDSGAHLLTVRELWTSRPNGSGGTSGTNREQAMMIARQIAEHAGQQVLERDPNRTPQGAKPSTEPATGHGLNRFGDTPYETRS</sequence>
<feature type="transmembrane region" description="Helical" evidence="2">
    <location>
        <begin position="6"/>
        <end position="27"/>
    </location>
</feature>
<evidence type="ECO:0000256" key="2">
    <source>
        <dbReference type="SAM" id="Phobius"/>
    </source>
</evidence>
<evidence type="ECO:0000313" key="4">
    <source>
        <dbReference type="Proteomes" id="UP001218231"/>
    </source>
</evidence>
<dbReference type="InterPro" id="IPR029039">
    <property type="entry name" value="Flavoprotein-like_sf"/>
</dbReference>
<keyword evidence="2" id="KW-0472">Membrane</keyword>
<dbReference type="Proteomes" id="UP001218231">
    <property type="component" value="Chromosome"/>
</dbReference>
<keyword evidence="2" id="KW-1133">Transmembrane helix</keyword>
<keyword evidence="2" id="KW-0812">Transmembrane</keyword>
<feature type="region of interest" description="Disordered" evidence="1">
    <location>
        <begin position="190"/>
        <end position="229"/>
    </location>
</feature>
<keyword evidence="4" id="KW-1185">Reference proteome</keyword>
<evidence type="ECO:0008006" key="5">
    <source>
        <dbReference type="Google" id="ProtNLM"/>
    </source>
</evidence>
<name>A0ABY7TZA2_9SPHN</name>
<gene>
    <name evidence="3" type="ORF">PQ457_06480</name>
</gene>
<dbReference type="RefSeq" id="WP_273618912.1">
    <property type="nucleotide sequence ID" value="NZ_CP103868.1"/>
</dbReference>
<accession>A0ABY7TZA2</accession>
<reference evidence="3 4" key="1">
    <citation type="submission" date="2023-02" db="EMBL/GenBank/DDBJ databases">
        <title>Genome sequence of Novosphingobium humi KACC 19094.</title>
        <authorList>
            <person name="Kim S."/>
            <person name="Heo J."/>
            <person name="Kwon S.-W."/>
        </authorList>
    </citation>
    <scope>NUCLEOTIDE SEQUENCE [LARGE SCALE GENOMIC DNA]</scope>
    <source>
        <strain evidence="3 4">KACC 19094</strain>
    </source>
</reference>
<dbReference type="EMBL" id="CP117417">
    <property type="protein sequence ID" value="WCT78602.1"/>
    <property type="molecule type" value="Genomic_DNA"/>
</dbReference>
<protein>
    <recommendedName>
        <fullName evidence="5">Flavodoxin</fullName>
    </recommendedName>
</protein>
<evidence type="ECO:0000256" key="1">
    <source>
        <dbReference type="SAM" id="MobiDB-lite"/>
    </source>
</evidence>
<organism evidence="3 4">
    <name type="scientific">Novosphingobium humi</name>
    <dbReference type="NCBI Taxonomy" id="2282397"/>
    <lineage>
        <taxon>Bacteria</taxon>
        <taxon>Pseudomonadati</taxon>
        <taxon>Pseudomonadota</taxon>
        <taxon>Alphaproteobacteria</taxon>
        <taxon>Sphingomonadales</taxon>
        <taxon>Sphingomonadaceae</taxon>
        <taxon>Novosphingobium</taxon>
    </lineage>
</organism>
<proteinExistence type="predicted"/>
<dbReference type="SUPFAM" id="SSF52218">
    <property type="entry name" value="Flavoproteins"/>
    <property type="match status" value="1"/>
</dbReference>
<evidence type="ECO:0000313" key="3">
    <source>
        <dbReference type="EMBL" id="WCT78602.1"/>
    </source>
</evidence>